<keyword evidence="1" id="KW-1133">Transmembrane helix</keyword>
<name>A0ABV6R1Q4_9CAUL</name>
<feature type="transmembrane region" description="Helical" evidence="1">
    <location>
        <begin position="51"/>
        <end position="78"/>
    </location>
</feature>
<evidence type="ECO:0000313" key="3">
    <source>
        <dbReference type="Proteomes" id="UP001589906"/>
    </source>
</evidence>
<protein>
    <recommendedName>
        <fullName evidence="4">Translocator protein, LysE family</fullName>
    </recommendedName>
</protein>
<feature type="transmembrane region" description="Helical" evidence="1">
    <location>
        <begin position="201"/>
        <end position="218"/>
    </location>
</feature>
<keyword evidence="3" id="KW-1185">Reference proteome</keyword>
<dbReference type="RefSeq" id="WP_376835464.1">
    <property type="nucleotide sequence ID" value="NZ_JBHLSW010000004.1"/>
</dbReference>
<dbReference type="Proteomes" id="UP001589906">
    <property type="component" value="Unassembled WGS sequence"/>
</dbReference>
<proteinExistence type="predicted"/>
<gene>
    <name evidence="2" type="ORF">ACFFGE_06645</name>
</gene>
<feature type="transmembrane region" description="Helical" evidence="1">
    <location>
        <begin position="12"/>
        <end position="39"/>
    </location>
</feature>
<reference evidence="2 3" key="1">
    <citation type="submission" date="2024-09" db="EMBL/GenBank/DDBJ databases">
        <authorList>
            <person name="Sun Q."/>
            <person name="Mori K."/>
        </authorList>
    </citation>
    <scope>NUCLEOTIDE SEQUENCE [LARGE SCALE GENOMIC DNA]</scope>
    <source>
        <strain evidence="2 3">NCAIM B.02621</strain>
    </source>
</reference>
<sequence>MSLGALTDPIAVSLIGGGLVTALLHAVLPTHWLPFVLVARAQGWSATRLSIVTAMAALAHIASTALVGLLIVGAGLALETWVEGLAPRVAAVFLAGFGLFYLLRAVRQPAFAGAAAALNDAPEPSRDRAAALGLIALLAISPGEVLLPLYLTAADQGMGVIAALTGALALGTLAGMLGLVLIARAGAEAFRLERWARYERAILGFALLGLALFVALRGH</sequence>
<evidence type="ECO:0008006" key="4">
    <source>
        <dbReference type="Google" id="ProtNLM"/>
    </source>
</evidence>
<dbReference type="PANTHER" id="PTHR36394:SF1">
    <property type="entry name" value="OS01G0277700 PROTEIN"/>
    <property type="match status" value="1"/>
</dbReference>
<keyword evidence="1" id="KW-0812">Transmembrane</keyword>
<feature type="transmembrane region" description="Helical" evidence="1">
    <location>
        <begin position="129"/>
        <end position="151"/>
    </location>
</feature>
<comment type="caution">
    <text evidence="2">The sequence shown here is derived from an EMBL/GenBank/DDBJ whole genome shotgun (WGS) entry which is preliminary data.</text>
</comment>
<dbReference type="EMBL" id="JBHLSW010000004">
    <property type="protein sequence ID" value="MFC0633553.1"/>
    <property type="molecule type" value="Genomic_DNA"/>
</dbReference>
<dbReference type="PANTHER" id="PTHR36394">
    <property type="entry name" value="OS01G0277700 PROTEIN"/>
    <property type="match status" value="1"/>
</dbReference>
<accession>A0ABV6R1Q4</accession>
<evidence type="ECO:0000313" key="2">
    <source>
        <dbReference type="EMBL" id="MFC0633553.1"/>
    </source>
</evidence>
<evidence type="ECO:0000256" key="1">
    <source>
        <dbReference type="SAM" id="Phobius"/>
    </source>
</evidence>
<feature type="transmembrane region" description="Helical" evidence="1">
    <location>
        <begin position="157"/>
        <end position="181"/>
    </location>
</feature>
<organism evidence="2 3">
    <name type="scientific">Brevundimonas balnearis</name>
    <dbReference type="NCBI Taxonomy" id="1572858"/>
    <lineage>
        <taxon>Bacteria</taxon>
        <taxon>Pseudomonadati</taxon>
        <taxon>Pseudomonadota</taxon>
        <taxon>Alphaproteobacteria</taxon>
        <taxon>Caulobacterales</taxon>
        <taxon>Caulobacteraceae</taxon>
        <taxon>Brevundimonas</taxon>
    </lineage>
</organism>
<feature type="transmembrane region" description="Helical" evidence="1">
    <location>
        <begin position="84"/>
        <end position="103"/>
    </location>
</feature>
<keyword evidence="1" id="KW-0472">Membrane</keyword>